<keyword evidence="4" id="KW-1185">Reference proteome</keyword>
<sequence length="198" mass="21739">MFFVCGSRSTATPDLQDHIYGVGIGLPCSSCPIHYYGYEDFSAHSFSSTENLILPIQGPVVLHECIILYRDSSGGLRRTGHRTACRRPTRGLSAPVHAPAVSKKLRSTEPKIPANHPKVFGIVMTAFKAAKDRKNMSLLPIKKFIATNFKFDVERLGQHIRRGSQKDVLFRVGNKGKGLFLGQGYQKEGSCGEASGCQ</sequence>
<dbReference type="Gene3D" id="1.10.10.10">
    <property type="entry name" value="Winged helix-like DNA-binding domain superfamily/Winged helix DNA-binding domain"/>
    <property type="match status" value="1"/>
</dbReference>
<reference evidence="3 4" key="1">
    <citation type="submission" date="2015-03" db="EMBL/GenBank/DDBJ databases">
        <title>Draft genome of the nematode, Opisthorchis viverrini.</title>
        <authorList>
            <person name="Mitreva M."/>
        </authorList>
    </citation>
    <scope>NUCLEOTIDE SEQUENCE [LARGE SCALE GENOMIC DNA]</scope>
    <source>
        <strain evidence="3">Khon Kaen</strain>
    </source>
</reference>
<evidence type="ECO:0000313" key="4">
    <source>
        <dbReference type="Proteomes" id="UP000243686"/>
    </source>
</evidence>
<evidence type="ECO:0000256" key="1">
    <source>
        <dbReference type="SAM" id="MobiDB-lite"/>
    </source>
</evidence>
<dbReference type="SMART" id="SM00526">
    <property type="entry name" value="H15"/>
    <property type="match status" value="1"/>
</dbReference>
<organism evidence="3 4">
    <name type="scientific">Opisthorchis viverrini</name>
    <name type="common">Southeast Asian liver fluke</name>
    <dbReference type="NCBI Taxonomy" id="6198"/>
    <lineage>
        <taxon>Eukaryota</taxon>
        <taxon>Metazoa</taxon>
        <taxon>Spiralia</taxon>
        <taxon>Lophotrochozoa</taxon>
        <taxon>Platyhelminthes</taxon>
        <taxon>Trematoda</taxon>
        <taxon>Digenea</taxon>
        <taxon>Opisthorchiida</taxon>
        <taxon>Opisthorchiata</taxon>
        <taxon>Opisthorchiidae</taxon>
        <taxon>Opisthorchis</taxon>
    </lineage>
</organism>
<gene>
    <name evidence="3" type="ORF">X801_00187</name>
</gene>
<dbReference type="EMBL" id="KV891476">
    <property type="protein sequence ID" value="OON23886.1"/>
    <property type="molecule type" value="Genomic_DNA"/>
</dbReference>
<proteinExistence type="predicted"/>
<dbReference type="InterPro" id="IPR036390">
    <property type="entry name" value="WH_DNA-bd_sf"/>
</dbReference>
<accession>A0A1S8XB59</accession>
<protein>
    <submittedName>
        <fullName evidence="3">Linker histone H1 and H5 family protein</fullName>
    </submittedName>
</protein>
<dbReference type="GO" id="GO:0006334">
    <property type="term" value="P:nucleosome assembly"/>
    <property type="evidence" value="ECO:0007669"/>
    <property type="project" value="InterPro"/>
</dbReference>
<dbReference type="InterPro" id="IPR005818">
    <property type="entry name" value="Histone_H1/H5_H15"/>
</dbReference>
<dbReference type="AlphaFoldDB" id="A0A1S8XB59"/>
<evidence type="ECO:0000259" key="2">
    <source>
        <dbReference type="SMART" id="SM00526"/>
    </source>
</evidence>
<feature type="region of interest" description="Disordered" evidence="1">
    <location>
        <begin position="87"/>
        <end position="106"/>
    </location>
</feature>
<evidence type="ECO:0000313" key="3">
    <source>
        <dbReference type="EMBL" id="OON23886.1"/>
    </source>
</evidence>
<dbReference type="Pfam" id="PF00538">
    <property type="entry name" value="Linker_histone"/>
    <property type="match status" value="1"/>
</dbReference>
<dbReference type="CDD" id="cd00073">
    <property type="entry name" value="H15"/>
    <property type="match status" value="1"/>
</dbReference>
<dbReference type="GO" id="GO:0000786">
    <property type="term" value="C:nucleosome"/>
    <property type="evidence" value="ECO:0007669"/>
    <property type="project" value="InterPro"/>
</dbReference>
<dbReference type="Proteomes" id="UP000243686">
    <property type="component" value="Unassembled WGS sequence"/>
</dbReference>
<name>A0A1S8XB59_OPIVI</name>
<dbReference type="InterPro" id="IPR036388">
    <property type="entry name" value="WH-like_DNA-bd_sf"/>
</dbReference>
<feature type="domain" description="H15" evidence="2">
    <location>
        <begin position="113"/>
        <end position="175"/>
    </location>
</feature>
<dbReference type="SUPFAM" id="SSF46785">
    <property type="entry name" value="Winged helix' DNA-binding domain"/>
    <property type="match status" value="1"/>
</dbReference>
<dbReference type="GO" id="GO:0003677">
    <property type="term" value="F:DNA binding"/>
    <property type="evidence" value="ECO:0007669"/>
    <property type="project" value="InterPro"/>
</dbReference>